<sequence length="165" mass="18212">MADSQYMVIEGLPTPQLYHDLRKLAGMTPPPLEAVPKSLANSFACFVAYERKHMLSDTTPGLNQDVVAMGRLVGDGSLFLILVDVAVHPDHQRRGLGKRIVQKLVDYVDEHAPLAYVSMVADPPAQKLYPQYGFKDVKPSMGMYRMIRPANNASAPAMELEDKAS</sequence>
<dbReference type="Gene3D" id="3.40.630.30">
    <property type="match status" value="1"/>
</dbReference>
<dbReference type="AlphaFoldDB" id="A0A6S6WLJ2"/>
<dbReference type="InterPro" id="IPR000182">
    <property type="entry name" value="GNAT_dom"/>
</dbReference>
<organism evidence="2 3">
    <name type="scientific">Pyrenophora teres f. teres</name>
    <dbReference type="NCBI Taxonomy" id="97479"/>
    <lineage>
        <taxon>Eukaryota</taxon>
        <taxon>Fungi</taxon>
        <taxon>Dikarya</taxon>
        <taxon>Ascomycota</taxon>
        <taxon>Pezizomycotina</taxon>
        <taxon>Dothideomycetes</taxon>
        <taxon>Pleosporomycetidae</taxon>
        <taxon>Pleosporales</taxon>
        <taxon>Pleosporineae</taxon>
        <taxon>Pleosporaceae</taxon>
        <taxon>Pyrenophora</taxon>
    </lineage>
</organism>
<feature type="domain" description="N-acetyltransferase" evidence="1">
    <location>
        <begin position="7"/>
        <end position="151"/>
    </location>
</feature>
<dbReference type="CDD" id="cd04301">
    <property type="entry name" value="NAT_SF"/>
    <property type="match status" value="1"/>
</dbReference>
<dbReference type="GO" id="GO:0016747">
    <property type="term" value="F:acyltransferase activity, transferring groups other than amino-acyl groups"/>
    <property type="evidence" value="ECO:0007669"/>
    <property type="project" value="InterPro"/>
</dbReference>
<dbReference type="Pfam" id="PF13508">
    <property type="entry name" value="Acetyltransf_7"/>
    <property type="match status" value="1"/>
</dbReference>
<protein>
    <submittedName>
        <fullName evidence="2">Acetyltransferase</fullName>
    </submittedName>
</protein>
<gene>
    <name evidence="2" type="ORF">PTTW11_09397</name>
</gene>
<evidence type="ECO:0000259" key="1">
    <source>
        <dbReference type="PROSITE" id="PS51186"/>
    </source>
</evidence>
<dbReference type="SUPFAM" id="SSF55729">
    <property type="entry name" value="Acyl-CoA N-acyltransferases (Nat)"/>
    <property type="match status" value="1"/>
</dbReference>
<proteinExistence type="predicted"/>
<dbReference type="Proteomes" id="UP000472372">
    <property type="component" value="Chromosome 9"/>
</dbReference>
<evidence type="ECO:0000313" key="2">
    <source>
        <dbReference type="EMBL" id="CAE7205700.1"/>
    </source>
</evidence>
<dbReference type="InterPro" id="IPR016181">
    <property type="entry name" value="Acyl_CoA_acyltransferase"/>
</dbReference>
<dbReference type="UniPathway" id="UPA00113">
    <property type="reaction ID" value="UER00529"/>
</dbReference>
<evidence type="ECO:0000313" key="3">
    <source>
        <dbReference type="Proteomes" id="UP000472372"/>
    </source>
</evidence>
<dbReference type="PROSITE" id="PS51186">
    <property type="entry name" value="GNAT"/>
    <property type="match status" value="1"/>
</dbReference>
<dbReference type="GO" id="GO:0006048">
    <property type="term" value="P:UDP-N-acetylglucosamine biosynthetic process"/>
    <property type="evidence" value="ECO:0007669"/>
    <property type="project" value="UniProtKB-UniPathway"/>
</dbReference>
<dbReference type="PANTHER" id="PTHR43233:SF1">
    <property type="entry name" value="FAMILY N-ACETYLTRANSFERASE, PUTATIVE (AFU_ORTHOLOGUE AFUA_6G03350)-RELATED"/>
    <property type="match status" value="1"/>
</dbReference>
<reference evidence="2" key="1">
    <citation type="submission" date="2021-02" db="EMBL/GenBank/DDBJ databases">
        <authorList>
            <person name="Syme A R."/>
            <person name="Syme A R."/>
            <person name="Moolhuijzen P."/>
        </authorList>
    </citation>
    <scope>NUCLEOTIDE SEQUENCE</scope>
    <source>
        <strain evidence="2">W1-1</strain>
    </source>
</reference>
<dbReference type="EMBL" id="HG992985">
    <property type="protein sequence ID" value="CAE7205700.1"/>
    <property type="molecule type" value="Genomic_DNA"/>
</dbReference>
<name>A0A6S6WLJ2_9PLEO</name>
<dbReference type="PANTHER" id="PTHR43233">
    <property type="entry name" value="FAMILY N-ACETYLTRANSFERASE, PUTATIVE (AFU_ORTHOLOGUE AFUA_6G03350)-RELATED"/>
    <property type="match status" value="1"/>
</dbReference>
<accession>A0A6S6WLJ2</accession>
<dbReference type="InterPro" id="IPR053144">
    <property type="entry name" value="Acetyltransferase_Butenolide"/>
</dbReference>